<dbReference type="PANTHER" id="PTHR42839:SF2">
    <property type="entry name" value="ISOCHORISMATE SYNTHASE ENTC"/>
    <property type="match status" value="1"/>
</dbReference>
<protein>
    <recommendedName>
        <fullName evidence="1">Chorismate-utilising enzyme C-terminal domain-containing protein</fullName>
    </recommendedName>
</protein>
<dbReference type="PANTHER" id="PTHR42839">
    <property type="entry name" value="ISOCHORISMATE SYNTHASE ENTC"/>
    <property type="match status" value="1"/>
</dbReference>
<organism evidence="2 3">
    <name type="scientific">Phragmitibacter flavus</name>
    <dbReference type="NCBI Taxonomy" id="2576071"/>
    <lineage>
        <taxon>Bacteria</taxon>
        <taxon>Pseudomonadati</taxon>
        <taxon>Verrucomicrobiota</taxon>
        <taxon>Verrucomicrobiia</taxon>
        <taxon>Verrucomicrobiales</taxon>
        <taxon>Verrucomicrobiaceae</taxon>
        <taxon>Phragmitibacter</taxon>
    </lineage>
</organism>
<accession>A0A5R8KC69</accession>
<dbReference type="EMBL" id="VAUV01000010">
    <property type="protein sequence ID" value="TLD69923.1"/>
    <property type="molecule type" value="Genomic_DNA"/>
</dbReference>
<dbReference type="InterPro" id="IPR015890">
    <property type="entry name" value="Chorismate_C"/>
</dbReference>
<dbReference type="OrthoDB" id="9803598at2"/>
<evidence type="ECO:0000313" key="2">
    <source>
        <dbReference type="EMBL" id="TLD69923.1"/>
    </source>
</evidence>
<proteinExistence type="predicted"/>
<comment type="caution">
    <text evidence="2">The sequence shown here is derived from an EMBL/GenBank/DDBJ whole genome shotgun (WGS) entry which is preliminary data.</text>
</comment>
<evidence type="ECO:0000313" key="3">
    <source>
        <dbReference type="Proteomes" id="UP000306196"/>
    </source>
</evidence>
<dbReference type="InterPro" id="IPR005801">
    <property type="entry name" value="ADC_synthase"/>
</dbReference>
<dbReference type="Pfam" id="PF00425">
    <property type="entry name" value="Chorismate_bind"/>
    <property type="match status" value="1"/>
</dbReference>
<dbReference type="SUPFAM" id="SSF56322">
    <property type="entry name" value="ADC synthase"/>
    <property type="match status" value="1"/>
</dbReference>
<feature type="domain" description="Chorismate-utilising enzyme C-terminal" evidence="1">
    <location>
        <begin position="98"/>
        <end position="341"/>
    </location>
</feature>
<reference evidence="2 3" key="1">
    <citation type="submission" date="2019-05" db="EMBL/GenBank/DDBJ databases">
        <title>Verrucobacter flavum gen. nov., sp. nov. a new member of the family Verrucomicrobiaceae.</title>
        <authorList>
            <person name="Szuroczki S."/>
            <person name="Abbaszade G."/>
            <person name="Szabo A."/>
            <person name="Felfoldi T."/>
            <person name="Schumann P."/>
            <person name="Boka K."/>
            <person name="Keki Z."/>
            <person name="Toumi M."/>
            <person name="Toth E."/>
        </authorList>
    </citation>
    <scope>NUCLEOTIDE SEQUENCE [LARGE SCALE GENOMIC DNA]</scope>
    <source>
        <strain evidence="2 3">MG-N-17</strain>
    </source>
</reference>
<keyword evidence="3" id="KW-1185">Reference proteome</keyword>
<name>A0A5R8KC69_9BACT</name>
<dbReference type="AlphaFoldDB" id="A0A5R8KC69"/>
<evidence type="ECO:0000259" key="1">
    <source>
        <dbReference type="Pfam" id="PF00425"/>
    </source>
</evidence>
<dbReference type="Proteomes" id="UP000306196">
    <property type="component" value="Unassembled WGS sequence"/>
</dbReference>
<sequence length="351" mass="38618">MSELNHVVPRVSADVLEEVDIACLRLPDGKVWVGYGPFTEVADAPDGPAFYVNDFELGDGRPWKIPARMEVLEKGDEFLVQSEEELNVVWRALEPEWFEMVFRRIRKEVVARRLKKMVPVLTELGVRQSGRMSDLLGRALRAPEGLWAYGRVQGDEGFAGATPELLLKVEGGQLETMALAGTASPVDGGGFVSDTKEIEEHELVAGFIESALSGLGLGVVERGPREVSDASGLTHFRTQLRVTLEERPDLGALVRLLHPTPAVGCLPRDEGNLTQLMEYRKQLHAPGFFGAPFGLKTPDGFYAVVAIRGLGWRGDEVSMPSGCGIVGGSVFDHEWRELRQKRETVSRMLGV</sequence>
<dbReference type="RefSeq" id="WP_138086978.1">
    <property type="nucleotide sequence ID" value="NZ_VAUV01000010.1"/>
</dbReference>
<gene>
    <name evidence="2" type="ORF">FEM03_14410</name>
</gene>
<dbReference type="Gene3D" id="3.60.120.10">
    <property type="entry name" value="Anthranilate synthase"/>
    <property type="match status" value="1"/>
</dbReference>